<dbReference type="Proteomes" id="UP000222788">
    <property type="component" value="Unassembled WGS sequence"/>
</dbReference>
<organism evidence="1 2">
    <name type="scientific">Ceratocystis fimbriata CBS 114723</name>
    <dbReference type="NCBI Taxonomy" id="1035309"/>
    <lineage>
        <taxon>Eukaryota</taxon>
        <taxon>Fungi</taxon>
        <taxon>Dikarya</taxon>
        <taxon>Ascomycota</taxon>
        <taxon>Pezizomycotina</taxon>
        <taxon>Sordariomycetes</taxon>
        <taxon>Hypocreomycetidae</taxon>
        <taxon>Microascales</taxon>
        <taxon>Ceratocystidaceae</taxon>
        <taxon>Ceratocystis</taxon>
    </lineage>
</organism>
<comment type="caution">
    <text evidence="1">The sequence shown here is derived from an EMBL/GenBank/DDBJ whole genome shotgun (WGS) entry which is preliminary data.</text>
</comment>
<accession>A0A2C5WXU4</accession>
<evidence type="ECO:0000313" key="2">
    <source>
        <dbReference type="Proteomes" id="UP000222788"/>
    </source>
</evidence>
<keyword evidence="2" id="KW-1185">Reference proteome</keyword>
<name>A0A2C5WXU4_9PEZI</name>
<protein>
    <submittedName>
        <fullName evidence="1">Uncharacterized protein</fullName>
    </submittedName>
</protein>
<evidence type="ECO:0000313" key="1">
    <source>
        <dbReference type="EMBL" id="PHH50827.1"/>
    </source>
</evidence>
<gene>
    <name evidence="1" type="ORF">CFIMG_004749RA</name>
</gene>
<dbReference type="AlphaFoldDB" id="A0A2C5WXU4"/>
<dbReference type="EMBL" id="APWK03000112">
    <property type="protein sequence ID" value="PHH50827.1"/>
    <property type="molecule type" value="Genomic_DNA"/>
</dbReference>
<proteinExistence type="predicted"/>
<reference evidence="1 2" key="1">
    <citation type="journal article" date="2013" name="Fungal Biol.">
        <title>Analysis of microsatellite markers in the genome of the plant pathogen Ceratocystis fimbriata.</title>
        <authorList>
            <person name="Simpson M.C."/>
            <person name="Wilken P.M."/>
            <person name="Coetzee M.P."/>
            <person name="Wingfield M.J."/>
            <person name="Wingfield B.D."/>
        </authorList>
    </citation>
    <scope>NUCLEOTIDE SEQUENCE [LARGE SCALE GENOMIC DNA]</scope>
    <source>
        <strain evidence="1 2">CBS 114723</strain>
    </source>
</reference>
<sequence length="24" mass="2725">MYTEARHYSSLVRISAQALVPQCT</sequence>
<reference evidence="1 2" key="2">
    <citation type="journal article" date="2013" name="IMA Fungus">
        <title>IMA Genome-F 1: Ceratocystis fimbriata: Draft nuclear genome sequence for the plant pathogen, Ceratocystis fimbriata.</title>
        <authorList>
            <person name="Wilken P.M."/>
            <person name="Steenkamp E.T."/>
            <person name="Wingfield M.J."/>
            <person name="de Beer Z.W."/>
            <person name="Wingfield B.D."/>
        </authorList>
    </citation>
    <scope>NUCLEOTIDE SEQUENCE [LARGE SCALE GENOMIC DNA]</scope>
    <source>
        <strain evidence="1 2">CBS 114723</strain>
    </source>
</reference>